<dbReference type="Proteomes" id="UP000005237">
    <property type="component" value="Unassembled WGS sequence"/>
</dbReference>
<dbReference type="EnsemblMetazoa" id="CJA13177.1">
    <property type="protein sequence ID" value="CJA13177.1"/>
    <property type="gene ID" value="WBGene00132381"/>
</dbReference>
<feature type="compositionally biased region" description="Polar residues" evidence="1">
    <location>
        <begin position="50"/>
        <end position="67"/>
    </location>
</feature>
<name>A0A8R1DXG6_CAEJA</name>
<keyword evidence="3" id="KW-1185">Reference proteome</keyword>
<proteinExistence type="predicted"/>
<reference evidence="3" key="1">
    <citation type="submission" date="2010-08" db="EMBL/GenBank/DDBJ databases">
        <authorList>
            <consortium name="Caenorhabditis japonica Sequencing Consortium"/>
            <person name="Wilson R.K."/>
        </authorList>
    </citation>
    <scope>NUCLEOTIDE SEQUENCE [LARGE SCALE GENOMIC DNA]</scope>
    <source>
        <strain evidence="3">DF5081</strain>
    </source>
</reference>
<dbReference type="AlphaFoldDB" id="A0A8R1DXG6"/>
<reference evidence="2" key="2">
    <citation type="submission" date="2022-06" db="UniProtKB">
        <authorList>
            <consortium name="EnsemblMetazoa"/>
        </authorList>
    </citation>
    <scope>IDENTIFICATION</scope>
    <source>
        <strain evidence="2">DF5081</strain>
    </source>
</reference>
<feature type="region of interest" description="Disordered" evidence="1">
    <location>
        <begin position="1"/>
        <end position="67"/>
    </location>
</feature>
<protein>
    <submittedName>
        <fullName evidence="2">Uncharacterized protein</fullName>
    </submittedName>
</protein>
<evidence type="ECO:0000313" key="3">
    <source>
        <dbReference type="Proteomes" id="UP000005237"/>
    </source>
</evidence>
<evidence type="ECO:0000256" key="1">
    <source>
        <dbReference type="SAM" id="MobiDB-lite"/>
    </source>
</evidence>
<accession>A0A8R1DXG6</accession>
<organism evidence="2 3">
    <name type="scientific">Caenorhabditis japonica</name>
    <dbReference type="NCBI Taxonomy" id="281687"/>
    <lineage>
        <taxon>Eukaryota</taxon>
        <taxon>Metazoa</taxon>
        <taxon>Ecdysozoa</taxon>
        <taxon>Nematoda</taxon>
        <taxon>Chromadorea</taxon>
        <taxon>Rhabditida</taxon>
        <taxon>Rhabditina</taxon>
        <taxon>Rhabditomorpha</taxon>
        <taxon>Rhabditoidea</taxon>
        <taxon>Rhabditidae</taxon>
        <taxon>Peloderinae</taxon>
        <taxon>Caenorhabditis</taxon>
    </lineage>
</organism>
<sequence>MRGLRPANYTIAHPRDCVPLSGPSRSTRETDALLLNAAPTQQLRERHDSTSGSGSVPTRSPQPQDSR</sequence>
<evidence type="ECO:0000313" key="2">
    <source>
        <dbReference type="EnsemblMetazoa" id="CJA13177.1"/>
    </source>
</evidence>